<gene>
    <name evidence="1" type="ORF">J8H85_00980</name>
</gene>
<sequence length="266" mass="29239">MKQVIDFNSGQIIKVTEENVGGILIDFKALEVDGTTVAAIANLNIIPLKISVKRAGSARAVEIVDDYLDYILRALHSASTRYDISITERATGYLMKIPFDGDLNLRKGDELSIEMKAPTTAFTDLSIGVSNITIETFPAVTTNNPYLTIVRSHTYPSGTDYINETIGNNVVKVTLVHDLGADYLASTEAKPTNGIILEANGLSKDASENLLIQENIDYLQMNPETPIQDLVIYNSMQPIMNAKLKAKYNKAVVNSARIMMLQRVIL</sequence>
<protein>
    <recommendedName>
        <fullName evidence="3">Viral coat protein P2 N-terminal domain-containing protein</fullName>
    </recommendedName>
</protein>
<reference evidence="1 2" key="1">
    <citation type="submission" date="2021-04" db="EMBL/GenBank/DDBJ databases">
        <title>Mariniflexile gromovii gen. nov., sp. nov., a gliding bacterium isolated from the sea urchin Strongylocentrotus intermedius.</title>
        <authorList>
            <person name="Ko S."/>
            <person name="Le V."/>
            <person name="Ahn C.-Y."/>
            <person name="Oh H.-M."/>
        </authorList>
    </citation>
    <scope>NUCLEOTIDE SEQUENCE [LARGE SCALE GENOMIC DNA]</scope>
    <source>
        <strain evidence="1 2">KCTC 12570</strain>
    </source>
</reference>
<evidence type="ECO:0000313" key="1">
    <source>
        <dbReference type="EMBL" id="MBP0902386.1"/>
    </source>
</evidence>
<dbReference type="RefSeq" id="WP_209651761.1">
    <property type="nucleotide sequence ID" value="NZ_JAGJCB010000001.1"/>
</dbReference>
<keyword evidence="2" id="KW-1185">Reference proteome</keyword>
<accession>A0ABS4BPA4</accession>
<name>A0ABS4BPA4_9FLAO</name>
<proteinExistence type="predicted"/>
<evidence type="ECO:0008006" key="3">
    <source>
        <dbReference type="Google" id="ProtNLM"/>
    </source>
</evidence>
<dbReference type="Proteomes" id="UP000670776">
    <property type="component" value="Unassembled WGS sequence"/>
</dbReference>
<comment type="caution">
    <text evidence="1">The sequence shown here is derived from an EMBL/GenBank/DDBJ whole genome shotgun (WGS) entry which is preliminary data.</text>
</comment>
<evidence type="ECO:0000313" key="2">
    <source>
        <dbReference type="Proteomes" id="UP000670776"/>
    </source>
</evidence>
<dbReference type="EMBL" id="JAGJCB010000001">
    <property type="protein sequence ID" value="MBP0902386.1"/>
    <property type="molecule type" value="Genomic_DNA"/>
</dbReference>
<organism evidence="1 2">
    <name type="scientific">Mariniflexile gromovii</name>
    <dbReference type="NCBI Taxonomy" id="362523"/>
    <lineage>
        <taxon>Bacteria</taxon>
        <taxon>Pseudomonadati</taxon>
        <taxon>Bacteroidota</taxon>
        <taxon>Flavobacteriia</taxon>
        <taxon>Flavobacteriales</taxon>
        <taxon>Flavobacteriaceae</taxon>
        <taxon>Mariniflexile</taxon>
    </lineage>
</organism>